<dbReference type="PANTHER" id="PTHR23116:SF29">
    <property type="entry name" value="PDZ DOMAIN-CONTAINING PROTEIN 7"/>
    <property type="match status" value="1"/>
</dbReference>
<dbReference type="Gene3D" id="2.30.42.10">
    <property type="match status" value="1"/>
</dbReference>
<evidence type="ECO:0000256" key="4">
    <source>
        <dbReference type="SAM" id="MobiDB-lite"/>
    </source>
</evidence>
<reference evidence="6" key="2">
    <citation type="submission" date="2025-09" db="UniProtKB">
        <authorList>
            <consortium name="Ensembl"/>
        </authorList>
    </citation>
    <scope>IDENTIFICATION</scope>
</reference>
<dbReference type="Pfam" id="PF00595">
    <property type="entry name" value="PDZ"/>
    <property type="match status" value="1"/>
</dbReference>
<organism evidence="6 7">
    <name type="scientific">Sphenodon punctatus</name>
    <name type="common">Tuatara</name>
    <name type="synonym">Hatteria punctata</name>
    <dbReference type="NCBI Taxonomy" id="8508"/>
    <lineage>
        <taxon>Eukaryota</taxon>
        <taxon>Metazoa</taxon>
        <taxon>Chordata</taxon>
        <taxon>Craniata</taxon>
        <taxon>Vertebrata</taxon>
        <taxon>Euteleostomi</taxon>
        <taxon>Lepidosauria</taxon>
        <taxon>Sphenodontia</taxon>
        <taxon>Sphenodontidae</taxon>
        <taxon>Sphenodon</taxon>
    </lineage>
</organism>
<dbReference type="GeneTree" id="ENSGT00950000183002"/>
<comment type="subcellular location">
    <subcellularLocation>
        <location evidence="1">Cell projection</location>
    </subcellularLocation>
</comment>
<protein>
    <recommendedName>
        <fullName evidence="5">PDZ domain-containing protein</fullName>
    </recommendedName>
</protein>
<feature type="region of interest" description="Disordered" evidence="4">
    <location>
        <begin position="219"/>
        <end position="290"/>
    </location>
</feature>
<dbReference type="Proteomes" id="UP000694392">
    <property type="component" value="Unplaced"/>
</dbReference>
<dbReference type="GO" id="GO:0005929">
    <property type="term" value="C:cilium"/>
    <property type="evidence" value="ECO:0007669"/>
    <property type="project" value="TreeGrafter"/>
</dbReference>
<dbReference type="SUPFAM" id="SSF50156">
    <property type="entry name" value="PDZ domain-like"/>
    <property type="match status" value="1"/>
</dbReference>
<dbReference type="GO" id="GO:0007605">
    <property type="term" value="P:sensory perception of sound"/>
    <property type="evidence" value="ECO:0007669"/>
    <property type="project" value="TreeGrafter"/>
</dbReference>
<keyword evidence="7" id="KW-1185">Reference proteome</keyword>
<dbReference type="GO" id="GO:0060088">
    <property type="term" value="P:auditory receptor cell stereocilium organization"/>
    <property type="evidence" value="ECO:0007669"/>
    <property type="project" value="TreeGrafter"/>
</dbReference>
<dbReference type="GO" id="GO:0005886">
    <property type="term" value="C:plasma membrane"/>
    <property type="evidence" value="ECO:0007669"/>
    <property type="project" value="TreeGrafter"/>
</dbReference>
<dbReference type="InterPro" id="IPR001478">
    <property type="entry name" value="PDZ"/>
</dbReference>
<evidence type="ECO:0000256" key="2">
    <source>
        <dbReference type="ARBA" id="ARBA00022737"/>
    </source>
</evidence>
<feature type="compositionally biased region" description="Polar residues" evidence="4">
    <location>
        <begin position="238"/>
        <end position="262"/>
    </location>
</feature>
<accession>A0A8D0H023</accession>
<proteinExistence type="predicted"/>
<dbReference type="CDD" id="cd06751">
    <property type="entry name" value="PDZ3_PDZD7-like"/>
    <property type="match status" value="1"/>
</dbReference>
<evidence type="ECO:0000313" key="7">
    <source>
        <dbReference type="Proteomes" id="UP000694392"/>
    </source>
</evidence>
<dbReference type="FunFam" id="2.30.42.10:FF:000171">
    <property type="entry name" value="PDZ domain containing 7"/>
    <property type="match status" value="1"/>
</dbReference>
<keyword evidence="3" id="KW-0966">Cell projection</keyword>
<evidence type="ECO:0000256" key="3">
    <source>
        <dbReference type="ARBA" id="ARBA00023273"/>
    </source>
</evidence>
<dbReference type="GO" id="GO:0002142">
    <property type="term" value="C:stereocilia ankle link complex"/>
    <property type="evidence" value="ECO:0007669"/>
    <property type="project" value="TreeGrafter"/>
</dbReference>
<sequence length="290" mass="29723">MTSCTRGLVEGVGSKSGGREAAAAQGGGCRGREAAAAQGAGCRREASSWPEACYCYLLLQGCCAAPKSPGRRHRGSCCAGGGGVRAFSLRLPGLTGPRCLSGISISGGIESKVQPMVKIEKIFPGGAAFLSGVLKAGYELVSVEGESLQNVTHQRAVDIIRQAYRNKAKEPMELVVKVRAAPGCPVPAHPPSKVPVPAPTRRAKQGLLGLSSHCRAGESFPISGGGWKEPSEGREGLNASTTVPGGRTTLESGPSKSHSVTRQELPAGGSPVRPQRHGAGPGGWQCPQGA</sequence>
<dbReference type="PANTHER" id="PTHR23116">
    <property type="entry name" value="PDZ DOMAIN CONTAINING WHIRLIN AND HARMONIN-RELATED"/>
    <property type="match status" value="1"/>
</dbReference>
<dbReference type="AlphaFoldDB" id="A0A8D0H023"/>
<dbReference type="PROSITE" id="PS50106">
    <property type="entry name" value="PDZ"/>
    <property type="match status" value="1"/>
</dbReference>
<feature type="domain" description="PDZ" evidence="5">
    <location>
        <begin position="102"/>
        <end position="163"/>
    </location>
</feature>
<name>A0A8D0H023_SPHPU</name>
<dbReference type="Ensembl" id="ENSSPUT00000015700.1">
    <property type="protein sequence ID" value="ENSSPUP00000014712.1"/>
    <property type="gene ID" value="ENSSPUG00000011356.1"/>
</dbReference>
<evidence type="ECO:0000256" key="1">
    <source>
        <dbReference type="ARBA" id="ARBA00004316"/>
    </source>
</evidence>
<dbReference type="GO" id="GO:0032426">
    <property type="term" value="C:stereocilium tip"/>
    <property type="evidence" value="ECO:0007669"/>
    <property type="project" value="TreeGrafter"/>
</dbReference>
<keyword evidence="2" id="KW-0677">Repeat</keyword>
<dbReference type="SMART" id="SM00228">
    <property type="entry name" value="PDZ"/>
    <property type="match status" value="1"/>
</dbReference>
<dbReference type="InterPro" id="IPR051844">
    <property type="entry name" value="USH2_Complex_Protein"/>
</dbReference>
<evidence type="ECO:0000259" key="5">
    <source>
        <dbReference type="PROSITE" id="PS50106"/>
    </source>
</evidence>
<evidence type="ECO:0000313" key="6">
    <source>
        <dbReference type="Ensembl" id="ENSSPUP00000014712.1"/>
    </source>
</evidence>
<dbReference type="InterPro" id="IPR036034">
    <property type="entry name" value="PDZ_sf"/>
</dbReference>
<reference evidence="6" key="1">
    <citation type="submission" date="2025-08" db="UniProtKB">
        <authorList>
            <consortium name="Ensembl"/>
        </authorList>
    </citation>
    <scope>IDENTIFICATION</scope>
</reference>